<dbReference type="PROSITE" id="PS51257">
    <property type="entry name" value="PROKAR_LIPOPROTEIN"/>
    <property type="match status" value="1"/>
</dbReference>
<evidence type="ECO:0000313" key="3">
    <source>
        <dbReference type="EMBL" id="VXD07180.1"/>
    </source>
</evidence>
<feature type="chain" id="PRO_5036326693" description="DUF4136 domain-containing protein" evidence="1">
    <location>
        <begin position="25"/>
        <end position="212"/>
    </location>
</feature>
<accession>A0A2X2JJE3</accession>
<feature type="signal peptide" evidence="1">
    <location>
        <begin position="1"/>
        <end position="24"/>
    </location>
</feature>
<dbReference type="GeneID" id="97180097"/>
<reference evidence="2 4" key="1">
    <citation type="submission" date="2018-06" db="EMBL/GenBank/DDBJ databases">
        <authorList>
            <consortium name="Pathogen Informatics"/>
            <person name="Doyle S."/>
        </authorList>
    </citation>
    <scope>NUCLEOTIDE SEQUENCE [LARGE SCALE GENOMIC DNA]</scope>
    <source>
        <strain evidence="2 4">NCTC11343</strain>
    </source>
</reference>
<protein>
    <recommendedName>
        <fullName evidence="6">DUF4136 domain-containing protein</fullName>
    </recommendedName>
</protein>
<evidence type="ECO:0000256" key="1">
    <source>
        <dbReference type="SAM" id="SignalP"/>
    </source>
</evidence>
<dbReference type="AlphaFoldDB" id="A0A2X2JJE3"/>
<evidence type="ECO:0000313" key="2">
    <source>
        <dbReference type="EMBL" id="SPZ94402.1"/>
    </source>
</evidence>
<evidence type="ECO:0008006" key="6">
    <source>
        <dbReference type="Google" id="ProtNLM"/>
    </source>
</evidence>
<dbReference type="Proteomes" id="UP000251241">
    <property type="component" value="Unassembled WGS sequence"/>
</dbReference>
<accession>A0A654DX48</accession>
<dbReference type="RefSeq" id="WP_070570550.1">
    <property type="nucleotide sequence ID" value="NZ_CP069793.1"/>
</dbReference>
<dbReference type="EMBL" id="CABWMV010000027">
    <property type="protein sequence ID" value="VXD07180.1"/>
    <property type="molecule type" value="Genomic_DNA"/>
</dbReference>
<reference evidence="3 5" key="2">
    <citation type="submission" date="2019-10" db="EMBL/GenBank/DDBJ databases">
        <authorList>
            <person name="Karimi E."/>
        </authorList>
    </citation>
    <scope>NUCLEOTIDE SEQUENCE [LARGE SCALE GENOMIC DNA]</scope>
    <source>
        <strain evidence="3">Sphingobacterium sp. 8BC</strain>
    </source>
</reference>
<dbReference type="Proteomes" id="UP000432350">
    <property type="component" value="Unassembled WGS sequence"/>
</dbReference>
<proteinExistence type="predicted"/>
<evidence type="ECO:0000313" key="5">
    <source>
        <dbReference type="Proteomes" id="UP000432350"/>
    </source>
</evidence>
<evidence type="ECO:0000313" key="4">
    <source>
        <dbReference type="Proteomes" id="UP000251241"/>
    </source>
</evidence>
<organism evidence="2 4">
    <name type="scientific">Sphingobacterium multivorum</name>
    <dbReference type="NCBI Taxonomy" id="28454"/>
    <lineage>
        <taxon>Bacteria</taxon>
        <taxon>Pseudomonadati</taxon>
        <taxon>Bacteroidota</taxon>
        <taxon>Sphingobacteriia</taxon>
        <taxon>Sphingobacteriales</taxon>
        <taxon>Sphingobacteriaceae</taxon>
        <taxon>Sphingobacterium</taxon>
    </lineage>
</organism>
<name>A0A2X2JJE3_SPHMU</name>
<gene>
    <name evidence="2" type="ORF">NCTC11343_05278</name>
    <name evidence="3" type="ORF">SPHINGO8BC_80090</name>
</gene>
<dbReference type="EMBL" id="UAUU01000011">
    <property type="protein sequence ID" value="SPZ94402.1"/>
    <property type="molecule type" value="Genomic_DNA"/>
</dbReference>
<keyword evidence="1" id="KW-0732">Signal</keyword>
<sequence>MKSKSFLIAIVSSLLLLACSTSTRITDIYKNRDLTPKQYQTIFIIAMTNHAKAKEVIESNLAEAASMHGYKAIKSSDVFKRTFTKDESQNKDLVMKAVHSLNADAIFTVTLIDKASETRYVPGNGPYMPYPRFGWYGNFWSYYSHWYPIAYDPGYYTTDKMYYLESNLYDVSSEQLLWSVQSETINPSSLADFSKSYTKALVKALEKDIAAK</sequence>